<dbReference type="Proteomes" id="UP000622707">
    <property type="component" value="Unassembled WGS sequence"/>
</dbReference>
<organism evidence="2 3">
    <name type="scientific">Ramlibacter alkalitolerans</name>
    <dbReference type="NCBI Taxonomy" id="2039631"/>
    <lineage>
        <taxon>Bacteria</taxon>
        <taxon>Pseudomonadati</taxon>
        <taxon>Pseudomonadota</taxon>
        <taxon>Betaproteobacteria</taxon>
        <taxon>Burkholderiales</taxon>
        <taxon>Comamonadaceae</taxon>
        <taxon>Ramlibacter</taxon>
    </lineage>
</organism>
<evidence type="ECO:0000256" key="1">
    <source>
        <dbReference type="SAM" id="Phobius"/>
    </source>
</evidence>
<reference evidence="2 3" key="1">
    <citation type="journal article" date="2017" name="Int. J. Syst. Evol. Microbiol.">
        <title>Ramlibacter alkalitolerans sp. nov., alkali-tolerant bacterium isolated from soil of ginseng.</title>
        <authorList>
            <person name="Lee D.H."/>
            <person name="Cha C.J."/>
        </authorList>
    </citation>
    <scope>NUCLEOTIDE SEQUENCE [LARGE SCALE GENOMIC DNA]</scope>
    <source>
        <strain evidence="2 3">KACC 19305</strain>
    </source>
</reference>
<accession>A0ABS1JSI3</accession>
<feature type="transmembrane region" description="Helical" evidence="1">
    <location>
        <begin position="21"/>
        <end position="40"/>
    </location>
</feature>
<dbReference type="EMBL" id="JAEQND010000010">
    <property type="protein sequence ID" value="MBL0427131.1"/>
    <property type="molecule type" value="Genomic_DNA"/>
</dbReference>
<evidence type="ECO:0000313" key="3">
    <source>
        <dbReference type="Proteomes" id="UP000622707"/>
    </source>
</evidence>
<keyword evidence="3" id="KW-1185">Reference proteome</keyword>
<protein>
    <submittedName>
        <fullName evidence="2">Uncharacterized protein</fullName>
    </submittedName>
</protein>
<comment type="caution">
    <text evidence="2">The sequence shown here is derived from an EMBL/GenBank/DDBJ whole genome shotgun (WGS) entry which is preliminary data.</text>
</comment>
<sequence>MTRPYDPASPIASRHFPAQGALLRLLAGTALAAVAATTLLTTDMAHAAQPLLKFDGGIGSQPLAAGAVPNAVFDVNPGGRPWVIERLTATIDINSNIKVDGRGLLLGGGNAVGRTGGQSVRPLLLCNDGTTVTSRHTTPAKALEADGDFSFNEPLTPQVPPSCGNPILLIVNTGGAWFAAGIPKN</sequence>
<dbReference type="RefSeq" id="WP_201691746.1">
    <property type="nucleotide sequence ID" value="NZ_JAEQND010000010.1"/>
</dbReference>
<keyword evidence="1" id="KW-0812">Transmembrane</keyword>
<keyword evidence="1" id="KW-0472">Membrane</keyword>
<gene>
    <name evidence="2" type="ORF">JI746_18595</name>
</gene>
<evidence type="ECO:0000313" key="2">
    <source>
        <dbReference type="EMBL" id="MBL0427131.1"/>
    </source>
</evidence>
<name>A0ABS1JSI3_9BURK</name>
<keyword evidence="1" id="KW-1133">Transmembrane helix</keyword>
<proteinExistence type="predicted"/>